<sequence>MNSFQNFHQIKEEQDKFWDEYHQYLRRNEDMLGEFCKFHGRRVKAYPKMPVEAPCRWVLKKKTIYDIRVEDCKACLEEQAWDKKKKKPEAPGLQEHIDTGKYVVKVYY</sequence>
<name>A0A1W5YSG7_9VIRU</name>
<gene>
    <name evidence="1" type="primary">U2</name>
</gene>
<organism evidence="1">
    <name type="scientific">Sophora yellow stunt virus</name>
    <dbReference type="NCBI Taxonomy" id="1980160"/>
    <lineage>
        <taxon>Viruses</taxon>
        <taxon>Monodnaviria</taxon>
        <taxon>Shotokuvirae</taxon>
        <taxon>Cressdnaviricota</taxon>
        <taxon>Arfiviricetes</taxon>
        <taxon>Mulpavirales</taxon>
        <taxon>Nanoviridae</taxon>
        <taxon>Nanovirus</taxon>
        <taxon>Nanovirus sophorae</taxon>
    </lineage>
</organism>
<evidence type="ECO:0000313" key="1">
    <source>
        <dbReference type="EMBL" id="ARI50286.1"/>
    </source>
</evidence>
<proteinExistence type="predicted"/>
<accession>A0A1W5YSG7</accession>
<dbReference type="EMBL" id="KX534395">
    <property type="protein sequence ID" value="ARI50286.1"/>
    <property type="molecule type" value="Genomic_DNA"/>
</dbReference>
<protein>
    <submittedName>
        <fullName evidence="1">U2 protein</fullName>
    </submittedName>
</protein>
<reference evidence="1" key="1">
    <citation type="journal article" date="2017" name="Virus Res.">
        <title>Identification of a Nanovirus-Alphasatellite Complex in Sophora alopecuroides.</title>
        <authorList>
            <person name="Heydarnejad J."/>
            <person name="Kamali M."/>
            <person name="Massumi H."/>
            <person name="Kvarnheden A."/>
            <person name="Male M.F."/>
            <person name="Kraberger S."/>
            <person name="Stainton D."/>
            <person name="Martin D.P."/>
            <person name="Varsani A."/>
        </authorList>
    </citation>
    <scope>NUCLEOTIDE SEQUENCE</scope>
    <source>
        <strain evidence="1">Ta1</strain>
    </source>
</reference>